<dbReference type="EMBL" id="CP002131">
    <property type="protein sequence ID" value="ADL08583.1"/>
    <property type="molecule type" value="Genomic_DNA"/>
</dbReference>
<dbReference type="FunFam" id="3.40.50.1260:FF:000002">
    <property type="entry name" value="Phosphoglycerate kinase"/>
    <property type="match status" value="1"/>
</dbReference>
<keyword evidence="8 14" id="KW-0963">Cytoplasm</keyword>
<dbReference type="Proteomes" id="UP000000272">
    <property type="component" value="Chromosome"/>
</dbReference>
<keyword evidence="10 14" id="KW-0547">Nucleotide-binding</keyword>
<feature type="binding site" evidence="14 16">
    <location>
        <begin position="350"/>
        <end position="353"/>
    </location>
    <ligand>
        <name>ATP</name>
        <dbReference type="ChEBI" id="CHEBI:30616"/>
    </ligand>
</feature>
<evidence type="ECO:0000313" key="19">
    <source>
        <dbReference type="Proteomes" id="UP000000272"/>
    </source>
</evidence>
<dbReference type="CDD" id="cd00318">
    <property type="entry name" value="Phosphoglycerate_kinase"/>
    <property type="match status" value="1"/>
</dbReference>
<evidence type="ECO:0000256" key="14">
    <source>
        <dbReference type="HAMAP-Rule" id="MF_00145"/>
    </source>
</evidence>
<feature type="binding site" evidence="15">
    <location>
        <position position="152"/>
    </location>
    <ligand>
        <name>(2R)-3-phosphoglycerate</name>
        <dbReference type="ChEBI" id="CHEBI:58272"/>
    </ligand>
</feature>
<proteinExistence type="inferred from homology"/>
<keyword evidence="12 14" id="KW-0067">ATP-binding</keyword>
<protein>
    <recommendedName>
        <fullName evidence="7 14">Phosphoglycerate kinase</fullName>
        <ecNumber evidence="6 14">2.7.2.3</ecNumber>
    </recommendedName>
</protein>
<keyword evidence="19" id="KW-1185">Reference proteome</keyword>
<dbReference type="Pfam" id="PF00162">
    <property type="entry name" value="PGK"/>
    <property type="match status" value="1"/>
</dbReference>
<dbReference type="GO" id="GO:0005829">
    <property type="term" value="C:cytosol"/>
    <property type="evidence" value="ECO:0007669"/>
    <property type="project" value="TreeGrafter"/>
</dbReference>
<feature type="binding site" evidence="14 16">
    <location>
        <position position="324"/>
    </location>
    <ligand>
        <name>ATP</name>
        <dbReference type="ChEBI" id="CHEBI:30616"/>
    </ligand>
</feature>
<feature type="binding site" evidence="14">
    <location>
        <position position="293"/>
    </location>
    <ligand>
        <name>ATP</name>
        <dbReference type="ChEBI" id="CHEBI:30616"/>
    </ligand>
</feature>
<feature type="binding site" evidence="15">
    <location>
        <position position="37"/>
    </location>
    <ligand>
        <name>(2R)-3-phosphoglycerate</name>
        <dbReference type="ChEBI" id="CHEBI:58272"/>
    </ligand>
</feature>
<dbReference type="GO" id="GO:0006096">
    <property type="term" value="P:glycolytic process"/>
    <property type="evidence" value="ECO:0007669"/>
    <property type="project" value="UniProtKB-UniRule"/>
</dbReference>
<organism evidence="18 19">
    <name type="scientific">Thermosediminibacter oceani (strain ATCC BAA-1034 / DSM 16646 / JW/IW-1228P)</name>
    <dbReference type="NCBI Taxonomy" id="555079"/>
    <lineage>
        <taxon>Bacteria</taxon>
        <taxon>Bacillati</taxon>
        <taxon>Bacillota</taxon>
        <taxon>Clostridia</taxon>
        <taxon>Thermosediminibacterales</taxon>
        <taxon>Thermosediminibacteraceae</taxon>
        <taxon>Thermosediminibacter</taxon>
    </lineage>
</organism>
<evidence type="ECO:0000256" key="17">
    <source>
        <dbReference type="RuleBase" id="RU000532"/>
    </source>
</evidence>
<evidence type="ECO:0000256" key="4">
    <source>
        <dbReference type="ARBA" id="ARBA00008982"/>
    </source>
</evidence>
<keyword evidence="9 14" id="KW-0808">Transferase</keyword>
<evidence type="ECO:0000256" key="15">
    <source>
        <dbReference type="PIRSR" id="PIRSR000724-1"/>
    </source>
</evidence>
<feature type="binding site" evidence="14">
    <location>
        <position position="37"/>
    </location>
    <ligand>
        <name>substrate</name>
    </ligand>
</feature>
<evidence type="ECO:0000256" key="6">
    <source>
        <dbReference type="ARBA" id="ARBA00013061"/>
    </source>
</evidence>
<comment type="subunit">
    <text evidence="5 14">Monomer.</text>
</comment>
<evidence type="ECO:0000256" key="16">
    <source>
        <dbReference type="PIRSR" id="PIRSR000724-2"/>
    </source>
</evidence>
<feature type="binding site" evidence="14">
    <location>
        <position position="152"/>
    </location>
    <ligand>
        <name>substrate</name>
    </ligand>
</feature>
<evidence type="ECO:0000256" key="9">
    <source>
        <dbReference type="ARBA" id="ARBA00022679"/>
    </source>
</evidence>
<dbReference type="InterPro" id="IPR036043">
    <property type="entry name" value="Phosphoglycerate_kinase_sf"/>
</dbReference>
<gene>
    <name evidence="14" type="primary">pgk</name>
    <name evidence="18" type="ordered locus">Toce_1853</name>
</gene>
<evidence type="ECO:0000256" key="5">
    <source>
        <dbReference type="ARBA" id="ARBA00011245"/>
    </source>
</evidence>
<evidence type="ECO:0000256" key="2">
    <source>
        <dbReference type="ARBA" id="ARBA00004496"/>
    </source>
</evidence>
<dbReference type="UniPathway" id="UPA00109">
    <property type="reaction ID" value="UER00185"/>
</dbReference>
<dbReference type="Gene3D" id="3.40.50.1260">
    <property type="entry name" value="Phosphoglycerate kinase, N-terminal domain"/>
    <property type="match status" value="2"/>
</dbReference>
<comment type="subcellular location">
    <subcellularLocation>
        <location evidence="2 14">Cytoplasm</location>
    </subcellularLocation>
</comment>
<evidence type="ECO:0000313" key="18">
    <source>
        <dbReference type="EMBL" id="ADL08583.1"/>
    </source>
</evidence>
<dbReference type="HOGENOM" id="CLU_025427_0_2_9"/>
<dbReference type="KEGG" id="toc:Toce_1853"/>
<dbReference type="RefSeq" id="WP_013276604.1">
    <property type="nucleotide sequence ID" value="NC_014377.1"/>
</dbReference>
<name>D9RZ29_THEOJ</name>
<dbReference type="GO" id="GO:0043531">
    <property type="term" value="F:ADP binding"/>
    <property type="evidence" value="ECO:0007669"/>
    <property type="project" value="TreeGrafter"/>
</dbReference>
<dbReference type="InterPro" id="IPR015911">
    <property type="entry name" value="Phosphoglycerate_kinase_CS"/>
</dbReference>
<evidence type="ECO:0000256" key="10">
    <source>
        <dbReference type="ARBA" id="ARBA00022741"/>
    </source>
</evidence>
<keyword evidence="13 14" id="KW-0324">Glycolysis</keyword>
<dbReference type="PIRSF" id="PIRSF000724">
    <property type="entry name" value="Pgk"/>
    <property type="match status" value="1"/>
</dbReference>
<evidence type="ECO:0000256" key="7">
    <source>
        <dbReference type="ARBA" id="ARBA00016471"/>
    </source>
</evidence>
<dbReference type="PANTHER" id="PTHR11406:SF23">
    <property type="entry name" value="PHOSPHOGLYCERATE KINASE 1, CHLOROPLASTIC-RELATED"/>
    <property type="match status" value="1"/>
</dbReference>
<dbReference type="PANTHER" id="PTHR11406">
    <property type="entry name" value="PHOSPHOGLYCERATE KINASE"/>
    <property type="match status" value="1"/>
</dbReference>
<feature type="binding site" evidence="14 15">
    <location>
        <begin position="60"/>
        <end position="63"/>
    </location>
    <ligand>
        <name>substrate</name>
    </ligand>
</feature>
<dbReference type="SUPFAM" id="SSF53748">
    <property type="entry name" value="Phosphoglycerate kinase"/>
    <property type="match status" value="1"/>
</dbReference>
<dbReference type="EC" id="2.7.2.3" evidence="6 14"/>
<evidence type="ECO:0000256" key="11">
    <source>
        <dbReference type="ARBA" id="ARBA00022777"/>
    </source>
</evidence>
<dbReference type="eggNOG" id="COG0126">
    <property type="taxonomic scope" value="Bacteria"/>
</dbReference>
<evidence type="ECO:0000256" key="8">
    <source>
        <dbReference type="ARBA" id="ARBA00022490"/>
    </source>
</evidence>
<dbReference type="PRINTS" id="PR00477">
    <property type="entry name" value="PHGLYCKINASE"/>
</dbReference>
<reference evidence="18 19" key="1">
    <citation type="journal article" date="2010" name="Stand. Genomic Sci.">
        <title>Complete genome sequence of Thermosediminibacter oceani type strain (JW/IW-1228P).</title>
        <authorList>
            <person name="Pitluck S."/>
            <person name="Yasawong M."/>
            <person name="Munk C."/>
            <person name="Nolan M."/>
            <person name="Lapidus A."/>
            <person name="Lucas S."/>
            <person name="Glavina Del Rio T."/>
            <person name="Tice H."/>
            <person name="Cheng J.F."/>
            <person name="Bruce D."/>
            <person name="Detter C."/>
            <person name="Tapia R."/>
            <person name="Han C."/>
            <person name="Goodwin L."/>
            <person name="Liolios K."/>
            <person name="Ivanova N."/>
            <person name="Mavromatis K."/>
            <person name="Mikhailova N."/>
            <person name="Pati A."/>
            <person name="Chen A."/>
            <person name="Palaniappan K."/>
            <person name="Land M."/>
            <person name="Hauser L."/>
            <person name="Chang Y.J."/>
            <person name="Jeffries C.D."/>
            <person name="Rohde M."/>
            <person name="Spring S."/>
            <person name="Sikorski J."/>
            <person name="Goker M."/>
            <person name="Woyke T."/>
            <person name="Bristow J."/>
            <person name="Eisen J.A."/>
            <person name="Markowitz V."/>
            <person name="Hugenholtz P."/>
            <person name="Kyrpides N.C."/>
            <person name="Klenk H.P."/>
        </authorList>
    </citation>
    <scope>NUCLEOTIDE SEQUENCE [LARGE SCALE GENOMIC DNA]</scope>
    <source>
        <strain evidence="19">ATCC BAA-1034 / DSM 16646 / JW/IW-1228P</strain>
    </source>
</reference>
<evidence type="ECO:0000256" key="13">
    <source>
        <dbReference type="ARBA" id="ARBA00023152"/>
    </source>
</evidence>
<keyword evidence="11 14" id="KW-0418">Kinase</keyword>
<sequence>MNKKTVEDFDVKGRRVLVRVDFNVPMDDRGTITDDTRIRAALPTIEYLVNREAKVILASHLGRPKGKFNPKYSLAPVARRLSELLGREVIMAEDCIGGKVEKAVASMKPGDVMLLENVRFYAEEEANDRGFAEKLAKLADIYINDAFGTAHRAHASTAGVAEFLPAGAGFLMKKEIETMGRALENPDRPFVAILGGAKVSDKIGVIKNLLGKVDHLLIGGGMAFTFLKSMGYNIGMSLLEEDKVELAASLLEEARKKGVEVLLPVDVVVAPEIKEGVGYRTVPVSEIPDDMIGVDIGEATRERFAEVIKKAGTVVWNGPMGVFEIRAFAEGTLAVARAMAESGAVTIVGGGDSAAAVEQLGFADSMTHISTGGGASLEFLEGKELPGVAVLNDK</sequence>
<evidence type="ECO:0000256" key="3">
    <source>
        <dbReference type="ARBA" id="ARBA00004838"/>
    </source>
</evidence>
<evidence type="ECO:0000256" key="1">
    <source>
        <dbReference type="ARBA" id="ARBA00000642"/>
    </source>
</evidence>
<dbReference type="STRING" id="555079.Toce_1853"/>
<dbReference type="OrthoDB" id="9808460at2"/>
<accession>D9RZ29</accession>
<comment type="pathway">
    <text evidence="3 14">Carbohydrate degradation; glycolysis; pyruvate from D-glyceraldehyde 3-phosphate: step 2/5.</text>
</comment>
<feature type="binding site" evidence="14">
    <location>
        <position position="119"/>
    </location>
    <ligand>
        <name>substrate</name>
    </ligand>
</feature>
<dbReference type="AlphaFoldDB" id="D9RZ29"/>
<dbReference type="InterPro" id="IPR001576">
    <property type="entry name" value="Phosphoglycerate_kinase"/>
</dbReference>
<dbReference type="HAMAP" id="MF_00145">
    <property type="entry name" value="Phosphoglyc_kinase"/>
    <property type="match status" value="1"/>
</dbReference>
<feature type="binding site" evidence="14 16">
    <location>
        <position position="202"/>
    </location>
    <ligand>
        <name>ATP</name>
        <dbReference type="ChEBI" id="CHEBI:30616"/>
    </ligand>
</feature>
<comment type="catalytic activity">
    <reaction evidence="1 14 17">
        <text>(2R)-3-phosphoglycerate + ATP = (2R)-3-phospho-glyceroyl phosphate + ADP</text>
        <dbReference type="Rhea" id="RHEA:14801"/>
        <dbReference type="ChEBI" id="CHEBI:30616"/>
        <dbReference type="ChEBI" id="CHEBI:57604"/>
        <dbReference type="ChEBI" id="CHEBI:58272"/>
        <dbReference type="ChEBI" id="CHEBI:456216"/>
        <dbReference type="EC" id="2.7.2.3"/>
    </reaction>
</comment>
<feature type="binding site" evidence="14 15">
    <location>
        <begin position="21"/>
        <end position="23"/>
    </location>
    <ligand>
        <name>substrate</name>
    </ligand>
</feature>
<comment type="similarity">
    <text evidence="4 14 17">Belongs to the phosphoglycerate kinase family.</text>
</comment>
<feature type="binding site" evidence="15">
    <location>
        <position position="119"/>
    </location>
    <ligand>
        <name>(2R)-3-phosphoglycerate</name>
        <dbReference type="ChEBI" id="CHEBI:58272"/>
    </ligand>
</feature>
<dbReference type="PROSITE" id="PS00111">
    <property type="entry name" value="PGLYCERATE_KINASE"/>
    <property type="match status" value="1"/>
</dbReference>
<dbReference type="GO" id="GO:0005524">
    <property type="term" value="F:ATP binding"/>
    <property type="evidence" value="ECO:0007669"/>
    <property type="project" value="UniProtKB-KW"/>
</dbReference>
<dbReference type="InterPro" id="IPR015824">
    <property type="entry name" value="Phosphoglycerate_kinase_N"/>
</dbReference>
<dbReference type="FunFam" id="3.40.50.1260:FF:000007">
    <property type="entry name" value="Phosphoglycerate kinase"/>
    <property type="match status" value="1"/>
</dbReference>
<dbReference type="GO" id="GO:0004618">
    <property type="term" value="F:phosphoglycerate kinase activity"/>
    <property type="evidence" value="ECO:0007669"/>
    <property type="project" value="UniProtKB-UniRule"/>
</dbReference>
<dbReference type="GO" id="GO:0006094">
    <property type="term" value="P:gluconeogenesis"/>
    <property type="evidence" value="ECO:0007669"/>
    <property type="project" value="TreeGrafter"/>
</dbReference>
<evidence type="ECO:0000256" key="12">
    <source>
        <dbReference type="ARBA" id="ARBA00022840"/>
    </source>
</evidence>